<gene>
    <name evidence="4" type="ORF">HK100_001319</name>
</gene>
<evidence type="ECO:0008006" key="6">
    <source>
        <dbReference type="Google" id="ProtNLM"/>
    </source>
</evidence>
<accession>A0AAD5SY00</accession>
<reference evidence="4" key="1">
    <citation type="submission" date="2020-05" db="EMBL/GenBank/DDBJ databases">
        <title>Phylogenomic resolution of chytrid fungi.</title>
        <authorList>
            <person name="Stajich J.E."/>
            <person name="Amses K."/>
            <person name="Simmons R."/>
            <person name="Seto K."/>
            <person name="Myers J."/>
            <person name="Bonds A."/>
            <person name="Quandt C.A."/>
            <person name="Barry K."/>
            <person name="Liu P."/>
            <person name="Grigoriev I."/>
            <person name="Longcore J.E."/>
            <person name="James T.Y."/>
        </authorList>
    </citation>
    <scope>NUCLEOTIDE SEQUENCE</scope>
    <source>
        <strain evidence="4">JEL0513</strain>
    </source>
</reference>
<evidence type="ECO:0000313" key="5">
    <source>
        <dbReference type="Proteomes" id="UP001211907"/>
    </source>
</evidence>
<evidence type="ECO:0000313" key="4">
    <source>
        <dbReference type="EMBL" id="KAJ3115493.1"/>
    </source>
</evidence>
<dbReference type="InterPro" id="IPR016123">
    <property type="entry name" value="Mog1/PsbP_a/b/a-sand"/>
</dbReference>
<dbReference type="EMBL" id="JADGJH010001287">
    <property type="protein sequence ID" value="KAJ3115493.1"/>
    <property type="molecule type" value="Genomic_DNA"/>
</dbReference>
<sequence>MTTQLFGGAITLSIPVSFIDASTLRQVPDNQEVYVDTASSASLIIEILESVTDTEDYTKFHYAQLAEDNEAIIDEKQPLRTSVRLDLQSNRNLKLETHIVGGIQYAAKFNTVVKDQISVFLAVVRVPAPYSADILISLNAPFGETDATLMNAVWSVENNPALAAFYRIVSSFCINDYSLFAQ</sequence>
<dbReference type="SUPFAM" id="SSF55724">
    <property type="entry name" value="Mog1p/PsbP-like"/>
    <property type="match status" value="1"/>
</dbReference>
<keyword evidence="3" id="KW-0653">Protein transport</keyword>
<proteinExistence type="inferred from homology"/>
<name>A0AAD5SY00_9FUNG</name>
<keyword evidence="2" id="KW-0813">Transport</keyword>
<evidence type="ECO:0000256" key="3">
    <source>
        <dbReference type="ARBA" id="ARBA00022927"/>
    </source>
</evidence>
<comment type="similarity">
    <text evidence="1">Belongs to the MOG1 family.</text>
</comment>
<dbReference type="AlphaFoldDB" id="A0AAD5SY00"/>
<dbReference type="GO" id="GO:0005085">
    <property type="term" value="F:guanyl-nucleotide exchange factor activity"/>
    <property type="evidence" value="ECO:0007669"/>
    <property type="project" value="TreeGrafter"/>
</dbReference>
<protein>
    <recommendedName>
        <fullName evidence="6">Ran guanine nucleotide release factor</fullName>
    </recommendedName>
</protein>
<organism evidence="4 5">
    <name type="scientific">Physocladia obscura</name>
    <dbReference type="NCBI Taxonomy" id="109957"/>
    <lineage>
        <taxon>Eukaryota</taxon>
        <taxon>Fungi</taxon>
        <taxon>Fungi incertae sedis</taxon>
        <taxon>Chytridiomycota</taxon>
        <taxon>Chytridiomycota incertae sedis</taxon>
        <taxon>Chytridiomycetes</taxon>
        <taxon>Chytridiales</taxon>
        <taxon>Chytriomycetaceae</taxon>
        <taxon>Physocladia</taxon>
    </lineage>
</organism>
<dbReference type="PANTHER" id="PTHR15837:SF0">
    <property type="entry name" value="RAN GUANINE NUCLEOTIDE RELEASE FACTOR"/>
    <property type="match status" value="1"/>
</dbReference>
<dbReference type="InterPro" id="IPR007681">
    <property type="entry name" value="Mog1"/>
</dbReference>
<dbReference type="Gene3D" id="3.40.1000.10">
    <property type="entry name" value="Mog1/PsbP, alpha/beta/alpha sandwich"/>
    <property type="match status" value="1"/>
</dbReference>
<dbReference type="PANTHER" id="PTHR15837">
    <property type="entry name" value="RAN GUANINE NUCLEOTIDE RELEASE FACTOR"/>
    <property type="match status" value="1"/>
</dbReference>
<evidence type="ECO:0000256" key="2">
    <source>
        <dbReference type="ARBA" id="ARBA00022448"/>
    </source>
</evidence>
<dbReference type="Pfam" id="PF04603">
    <property type="entry name" value="Mog1"/>
    <property type="match status" value="1"/>
</dbReference>
<dbReference type="GO" id="GO:0005634">
    <property type="term" value="C:nucleus"/>
    <property type="evidence" value="ECO:0007669"/>
    <property type="project" value="TreeGrafter"/>
</dbReference>
<keyword evidence="5" id="KW-1185">Reference proteome</keyword>
<comment type="caution">
    <text evidence="4">The sequence shown here is derived from an EMBL/GenBank/DDBJ whole genome shotgun (WGS) entry which is preliminary data.</text>
</comment>
<evidence type="ECO:0000256" key="1">
    <source>
        <dbReference type="ARBA" id="ARBA00010307"/>
    </source>
</evidence>
<dbReference type="Proteomes" id="UP001211907">
    <property type="component" value="Unassembled WGS sequence"/>
</dbReference>
<dbReference type="GO" id="GO:0006606">
    <property type="term" value="P:protein import into nucleus"/>
    <property type="evidence" value="ECO:0007669"/>
    <property type="project" value="TreeGrafter"/>
</dbReference>
<dbReference type="GO" id="GO:0031267">
    <property type="term" value="F:small GTPase binding"/>
    <property type="evidence" value="ECO:0007669"/>
    <property type="project" value="TreeGrafter"/>
</dbReference>